<feature type="transmembrane region" description="Helical" evidence="18">
    <location>
        <begin position="49"/>
        <end position="71"/>
    </location>
</feature>
<feature type="compositionally biased region" description="Polar residues" evidence="17">
    <location>
        <begin position="1069"/>
        <end position="1089"/>
    </location>
</feature>
<evidence type="ECO:0000256" key="5">
    <source>
        <dbReference type="ARBA" id="ARBA00012483"/>
    </source>
</evidence>
<feature type="compositionally biased region" description="Acidic residues" evidence="17">
    <location>
        <begin position="754"/>
        <end position="769"/>
    </location>
</feature>
<evidence type="ECO:0000256" key="18">
    <source>
        <dbReference type="SAM" id="Phobius"/>
    </source>
</evidence>
<evidence type="ECO:0000256" key="9">
    <source>
        <dbReference type="ARBA" id="ARBA00022771"/>
    </source>
</evidence>
<comment type="catalytic activity">
    <reaction evidence="1">
        <text>S-ubiquitinyl-[E2 ubiquitin-conjugating enzyme]-L-cysteine + [acceptor protein]-L-lysine = [E2 ubiquitin-conjugating enzyme]-L-cysteine + N(6)-ubiquitinyl-[acceptor protein]-L-lysine.</text>
        <dbReference type="EC" id="2.3.2.27"/>
    </reaction>
</comment>
<dbReference type="Proteomes" id="UP001408789">
    <property type="component" value="Unassembled WGS sequence"/>
</dbReference>
<sequence length="1089" mass="121862">MKPKFTETLSYFILMLLSPHNYAATEEATASPPMASVPDPNTGITVNPIMAIVLVCLLSAFFMICVVSTYFRHYTERQLTLAASVTHGSETGSMRLAVPGLDPAIIAMFPSFLYSSVKGIKIGQTALECAVCLNEFQDHETLRLLPKCSHVFHRDCIDTWLASHVTCPVCRADLVLRPNEFSHMTEPLGHLVDQERDFPSTEFLLPGEPKRIIPRPTTHMPRSYSTGHSELVRPVENIERYTLRLPNEAYTNLVPASLPTSPHVVFPAEGSEKVNFRSVSVGSTRRLDYVYERNNPERRGGEMSRDTASSWTMDSALAVVRSSTGAQELKSLTLGGCGLIEGYVVQAVAHGPRDMRFIEKKLQLNSSYRMEGYLCTEVDSYINIVNHPTHLLIGAGTSITELPDDGHLPVHCFHPRTYYELREICDRQDEYTDHTFRILVINKINVIAFSDYIGGRRITAALWKEVNQSAEKVNRQQLETVTMPALIALASVRVTDYLGDVQLQSTPAMYLYINPTGPIIDSLVQRLKERDDELSITEGGGDLPPEITDEKVTVAQLQQMDRDALIGRTLIVEGTVADLHITKGWYYNACPHCPKTAKKSGTQWGCASHGLFAEPRPTYCIGTTLTDHTATMKATLFDDDAKLLVGRECSDLIINGGYTDPTVLPDPVQAIKGKAKSFHLKLQRDARPGRLSMSVNGVTEISTPALLEPAVAPQMASPAIIPPTPLQVKTEPRAPEKQGVKRALQFTDEGGYNNEEDVDEPEVNSETDVQEDHQRKEVDQSDDDDDDSSDDEKSHDSGEEDKEGTDNLMRKRGLTRIRKMRSKHARSGGKRWRVRFDDHGRFSGKYVAQFVSFLGDLAREKVNFSIHNWKDATKEVQDKLWEEILSASSKRKAARAFSTYNHRLGRDGYPSLEKKLGCKKKNLPLSRYTTGVKCGWNRIEYDKKIKDGELTVEPCTNALTIKFGKERHGSVRGVRTGISSSALLHAKRNRGTAKKQVEELKLLLQASEVEKHKETEKRDKELMTMREMESQKNGTANAANKHESVGELKKKKKHTAKGTVVHNVEDQLLTKQGDQLQVKQTQPNNLRED</sequence>
<evidence type="ECO:0000256" key="17">
    <source>
        <dbReference type="SAM" id="MobiDB-lite"/>
    </source>
</evidence>
<gene>
    <name evidence="20" type="ORF">SSX86_010688</name>
</gene>
<dbReference type="InterPro" id="IPR053238">
    <property type="entry name" value="RING-H2_zinc_finger"/>
</dbReference>
<dbReference type="EC" id="2.3.2.27" evidence="5"/>
<comment type="similarity">
    <text evidence="4">Belongs to the replication factor A protein 1 family.</text>
</comment>
<evidence type="ECO:0000256" key="1">
    <source>
        <dbReference type="ARBA" id="ARBA00000900"/>
    </source>
</evidence>
<feature type="compositionally biased region" description="Basic and acidic residues" evidence="17">
    <location>
        <begin position="770"/>
        <end position="779"/>
    </location>
</feature>
<comment type="pathway">
    <text evidence="3">Protein modification; protein ubiquitination.</text>
</comment>
<name>A0AAP0H0J0_9ASTR</name>
<dbReference type="Gene3D" id="2.40.50.140">
    <property type="entry name" value="Nucleic acid-binding proteins"/>
    <property type="match status" value="2"/>
</dbReference>
<evidence type="ECO:0000256" key="4">
    <source>
        <dbReference type="ARBA" id="ARBA00005690"/>
    </source>
</evidence>
<evidence type="ECO:0000256" key="7">
    <source>
        <dbReference type="ARBA" id="ARBA00022692"/>
    </source>
</evidence>
<keyword evidence="14 18" id="KW-0472">Membrane</keyword>
<dbReference type="InterPro" id="IPR013083">
    <property type="entry name" value="Znf_RING/FYVE/PHD"/>
</dbReference>
<accession>A0AAP0H0J0</accession>
<dbReference type="CDD" id="cd16461">
    <property type="entry name" value="RING-H2_EL5-like"/>
    <property type="match status" value="1"/>
</dbReference>
<dbReference type="PANTHER" id="PTHR14155:SF576">
    <property type="entry name" value="E3 UBIQUITIN-PROTEIN LIGASE ATL6-LIKE"/>
    <property type="match status" value="1"/>
</dbReference>
<dbReference type="Pfam" id="PF13639">
    <property type="entry name" value="zf-RING_2"/>
    <property type="match status" value="1"/>
</dbReference>
<evidence type="ECO:0000313" key="21">
    <source>
        <dbReference type="Proteomes" id="UP001408789"/>
    </source>
</evidence>
<dbReference type="Pfam" id="PF08646">
    <property type="entry name" value="Rep_fac-A_C"/>
    <property type="match status" value="1"/>
</dbReference>
<dbReference type="SUPFAM" id="SSF50249">
    <property type="entry name" value="Nucleic acid-binding proteins"/>
    <property type="match status" value="1"/>
</dbReference>
<dbReference type="InterPro" id="IPR012340">
    <property type="entry name" value="NA-bd_OB-fold"/>
</dbReference>
<dbReference type="InterPro" id="IPR013955">
    <property type="entry name" value="Rep_factor-A_C"/>
</dbReference>
<evidence type="ECO:0000256" key="15">
    <source>
        <dbReference type="ARBA" id="ARBA00024209"/>
    </source>
</evidence>
<keyword evidence="7 18" id="KW-0812">Transmembrane</keyword>
<dbReference type="PROSITE" id="PS50089">
    <property type="entry name" value="ZF_RING_2"/>
    <property type="match status" value="1"/>
</dbReference>
<protein>
    <recommendedName>
        <fullName evidence="5">RING-type E3 ubiquitin transferase</fullName>
        <ecNumber evidence="5">2.3.2.27</ecNumber>
    </recommendedName>
</protein>
<keyword evidence="21" id="KW-1185">Reference proteome</keyword>
<dbReference type="GO" id="GO:0061630">
    <property type="term" value="F:ubiquitin protein ligase activity"/>
    <property type="evidence" value="ECO:0007669"/>
    <property type="project" value="UniProtKB-EC"/>
</dbReference>
<evidence type="ECO:0000256" key="6">
    <source>
        <dbReference type="ARBA" id="ARBA00022679"/>
    </source>
</evidence>
<evidence type="ECO:0000256" key="2">
    <source>
        <dbReference type="ARBA" id="ARBA00004167"/>
    </source>
</evidence>
<evidence type="ECO:0000259" key="19">
    <source>
        <dbReference type="PROSITE" id="PS50089"/>
    </source>
</evidence>
<evidence type="ECO:0000313" key="20">
    <source>
        <dbReference type="EMBL" id="KAK9070288.1"/>
    </source>
</evidence>
<feature type="domain" description="RING-type" evidence="19">
    <location>
        <begin position="129"/>
        <end position="171"/>
    </location>
</feature>
<dbReference type="InterPro" id="IPR001841">
    <property type="entry name" value="Znf_RING"/>
</dbReference>
<keyword evidence="11" id="KW-0862">Zinc</keyword>
<keyword evidence="8" id="KW-0479">Metal-binding</keyword>
<keyword evidence="6" id="KW-0808">Transferase</keyword>
<dbReference type="AlphaFoldDB" id="A0AAP0H0J0"/>
<dbReference type="GO" id="GO:0003677">
    <property type="term" value="F:DNA binding"/>
    <property type="evidence" value="ECO:0007669"/>
    <property type="project" value="UniProtKB-KW"/>
</dbReference>
<dbReference type="InterPro" id="IPR047192">
    <property type="entry name" value="Euk_RPA1_DBD_C"/>
</dbReference>
<evidence type="ECO:0000256" key="3">
    <source>
        <dbReference type="ARBA" id="ARBA00004906"/>
    </source>
</evidence>
<dbReference type="GO" id="GO:0016020">
    <property type="term" value="C:membrane"/>
    <property type="evidence" value="ECO:0007669"/>
    <property type="project" value="UniProtKB-SubCell"/>
</dbReference>
<evidence type="ECO:0000256" key="8">
    <source>
        <dbReference type="ARBA" id="ARBA00022723"/>
    </source>
</evidence>
<dbReference type="EMBL" id="JBCNJP010000012">
    <property type="protein sequence ID" value="KAK9070288.1"/>
    <property type="molecule type" value="Genomic_DNA"/>
</dbReference>
<evidence type="ECO:0000256" key="16">
    <source>
        <dbReference type="PROSITE-ProRule" id="PRU00175"/>
    </source>
</evidence>
<feature type="region of interest" description="Disordered" evidence="17">
    <location>
        <begin position="1029"/>
        <end position="1089"/>
    </location>
</feature>
<evidence type="ECO:0000256" key="12">
    <source>
        <dbReference type="ARBA" id="ARBA00022989"/>
    </source>
</evidence>
<dbReference type="SMART" id="SM00184">
    <property type="entry name" value="RING"/>
    <property type="match status" value="1"/>
</dbReference>
<organism evidence="20 21">
    <name type="scientific">Deinandra increscens subsp. villosa</name>
    <dbReference type="NCBI Taxonomy" id="3103831"/>
    <lineage>
        <taxon>Eukaryota</taxon>
        <taxon>Viridiplantae</taxon>
        <taxon>Streptophyta</taxon>
        <taxon>Embryophyta</taxon>
        <taxon>Tracheophyta</taxon>
        <taxon>Spermatophyta</taxon>
        <taxon>Magnoliopsida</taxon>
        <taxon>eudicotyledons</taxon>
        <taxon>Gunneridae</taxon>
        <taxon>Pentapetalae</taxon>
        <taxon>asterids</taxon>
        <taxon>campanulids</taxon>
        <taxon>Asterales</taxon>
        <taxon>Asteraceae</taxon>
        <taxon>Asteroideae</taxon>
        <taxon>Heliantheae alliance</taxon>
        <taxon>Madieae</taxon>
        <taxon>Madiinae</taxon>
        <taxon>Deinandra</taxon>
    </lineage>
</organism>
<evidence type="ECO:0000256" key="11">
    <source>
        <dbReference type="ARBA" id="ARBA00022833"/>
    </source>
</evidence>
<evidence type="ECO:0000256" key="10">
    <source>
        <dbReference type="ARBA" id="ARBA00022786"/>
    </source>
</evidence>
<dbReference type="CDD" id="cd04476">
    <property type="entry name" value="RPA1_DBD_C"/>
    <property type="match status" value="1"/>
</dbReference>
<keyword evidence="12 18" id="KW-1133">Transmembrane helix</keyword>
<feature type="compositionally biased region" description="Basic residues" evidence="17">
    <location>
        <begin position="810"/>
        <end position="830"/>
    </location>
</feature>
<dbReference type="Gene3D" id="3.30.40.10">
    <property type="entry name" value="Zinc/RING finger domain, C3HC4 (zinc finger)"/>
    <property type="match status" value="1"/>
</dbReference>
<evidence type="ECO:0000256" key="14">
    <source>
        <dbReference type="ARBA" id="ARBA00023136"/>
    </source>
</evidence>
<reference evidence="20 21" key="1">
    <citation type="submission" date="2024-04" db="EMBL/GenBank/DDBJ databases">
        <title>The reference genome of an endangered Asteraceae, Deinandra increscens subsp. villosa, native to the Central Coast of California.</title>
        <authorList>
            <person name="Guilliams M."/>
            <person name="Hasenstab-Lehman K."/>
            <person name="Meyer R."/>
            <person name="Mcevoy S."/>
        </authorList>
    </citation>
    <scope>NUCLEOTIDE SEQUENCE [LARGE SCALE GENOMIC DNA]</scope>
    <source>
        <tissue evidence="20">Leaf</tissue>
    </source>
</reference>
<dbReference type="GO" id="GO:0008270">
    <property type="term" value="F:zinc ion binding"/>
    <property type="evidence" value="ECO:0007669"/>
    <property type="project" value="UniProtKB-KW"/>
</dbReference>
<comment type="caution">
    <text evidence="20">The sequence shown here is derived from an EMBL/GenBank/DDBJ whole genome shotgun (WGS) entry which is preliminary data.</text>
</comment>
<evidence type="ECO:0000256" key="13">
    <source>
        <dbReference type="ARBA" id="ARBA00023125"/>
    </source>
</evidence>
<keyword evidence="10" id="KW-0833">Ubl conjugation pathway</keyword>
<keyword evidence="13" id="KW-0238">DNA-binding</keyword>
<keyword evidence="9 16" id="KW-0863">Zinc-finger</keyword>
<feature type="compositionally biased region" description="Acidic residues" evidence="17">
    <location>
        <begin position="780"/>
        <end position="790"/>
    </location>
</feature>
<dbReference type="PANTHER" id="PTHR14155">
    <property type="entry name" value="RING FINGER DOMAIN-CONTAINING"/>
    <property type="match status" value="1"/>
</dbReference>
<comment type="subcellular location">
    <subcellularLocation>
        <location evidence="2">Membrane</location>
        <topology evidence="2">Single-pass membrane protein</topology>
    </subcellularLocation>
</comment>
<proteinExistence type="inferred from homology"/>
<dbReference type="SUPFAM" id="SSF57850">
    <property type="entry name" value="RING/U-box"/>
    <property type="match status" value="1"/>
</dbReference>
<dbReference type="FunFam" id="3.30.40.10:FF:000187">
    <property type="entry name" value="E3 ubiquitin-protein ligase ATL6"/>
    <property type="match status" value="1"/>
</dbReference>
<comment type="similarity">
    <text evidence="15">Belongs to the RING-type zinc finger family. ATL subfamily.</text>
</comment>
<feature type="region of interest" description="Disordered" evidence="17">
    <location>
        <begin position="747"/>
        <end position="830"/>
    </location>
</feature>